<proteinExistence type="predicted"/>
<dbReference type="EMBL" id="ML976702">
    <property type="protein sequence ID" value="KAF1970330.1"/>
    <property type="molecule type" value="Genomic_DNA"/>
</dbReference>
<gene>
    <name evidence="1" type="ORF">BU23DRAFT_601044</name>
</gene>
<dbReference type="Proteomes" id="UP000800036">
    <property type="component" value="Unassembled WGS sequence"/>
</dbReference>
<organism evidence="1 2">
    <name type="scientific">Bimuria novae-zelandiae CBS 107.79</name>
    <dbReference type="NCBI Taxonomy" id="1447943"/>
    <lineage>
        <taxon>Eukaryota</taxon>
        <taxon>Fungi</taxon>
        <taxon>Dikarya</taxon>
        <taxon>Ascomycota</taxon>
        <taxon>Pezizomycotina</taxon>
        <taxon>Dothideomycetes</taxon>
        <taxon>Pleosporomycetidae</taxon>
        <taxon>Pleosporales</taxon>
        <taxon>Massarineae</taxon>
        <taxon>Didymosphaeriaceae</taxon>
        <taxon>Bimuria</taxon>
    </lineage>
</organism>
<dbReference type="AlphaFoldDB" id="A0A6A5V0Y9"/>
<evidence type="ECO:0000313" key="2">
    <source>
        <dbReference type="Proteomes" id="UP000800036"/>
    </source>
</evidence>
<name>A0A6A5V0Y9_9PLEO</name>
<protein>
    <submittedName>
        <fullName evidence="1">Uncharacterized protein</fullName>
    </submittedName>
</protein>
<evidence type="ECO:0000313" key="1">
    <source>
        <dbReference type="EMBL" id="KAF1970330.1"/>
    </source>
</evidence>
<reference evidence="1" key="1">
    <citation type="journal article" date="2020" name="Stud. Mycol.">
        <title>101 Dothideomycetes genomes: a test case for predicting lifestyles and emergence of pathogens.</title>
        <authorList>
            <person name="Haridas S."/>
            <person name="Albert R."/>
            <person name="Binder M."/>
            <person name="Bloem J."/>
            <person name="Labutti K."/>
            <person name="Salamov A."/>
            <person name="Andreopoulos B."/>
            <person name="Baker S."/>
            <person name="Barry K."/>
            <person name="Bills G."/>
            <person name="Bluhm B."/>
            <person name="Cannon C."/>
            <person name="Castanera R."/>
            <person name="Culley D."/>
            <person name="Daum C."/>
            <person name="Ezra D."/>
            <person name="Gonzalez J."/>
            <person name="Henrissat B."/>
            <person name="Kuo A."/>
            <person name="Liang C."/>
            <person name="Lipzen A."/>
            <person name="Lutzoni F."/>
            <person name="Magnuson J."/>
            <person name="Mondo S."/>
            <person name="Nolan M."/>
            <person name="Ohm R."/>
            <person name="Pangilinan J."/>
            <person name="Park H.-J."/>
            <person name="Ramirez L."/>
            <person name="Alfaro M."/>
            <person name="Sun H."/>
            <person name="Tritt A."/>
            <person name="Yoshinaga Y."/>
            <person name="Zwiers L.-H."/>
            <person name="Turgeon B."/>
            <person name="Goodwin S."/>
            <person name="Spatafora J."/>
            <person name="Crous P."/>
            <person name="Grigoriev I."/>
        </authorList>
    </citation>
    <scope>NUCLEOTIDE SEQUENCE</scope>
    <source>
        <strain evidence="1">CBS 107.79</strain>
    </source>
</reference>
<keyword evidence="2" id="KW-1185">Reference proteome</keyword>
<sequence length="326" mass="36858">MSVTSIGHTTRVLMEEVEWLGREHAAHLGRDLSPMVFVHPELDCLDEMLQELVVLIGPSLHFDVGVELQLFLDVAENIVRCVRQALEPVINLIAKYVVDVQEECSGKHNRQRDFLGFKHGTQKADELVLNGWWVRLGAAVVEVKFWQVREQQDLLLEELVPVALASPIRSWVVCSIESRLHFWMWVDFVHDAPSIEQQFISSPGRSRELRIFWILFAQFVADLGGCAFWDHLRGAEDLGLHSWSEQVHSHVGGDRGSNDIVTSVLVAAPSMRDLCAQLGEVAKQEVQSEHIKEECVSIVRHFLGIRFLKDFSDVVGVRLSKADSGI</sequence>
<accession>A0A6A5V0Y9</accession>